<dbReference type="InterPro" id="IPR051044">
    <property type="entry name" value="MAG_DAG_Lipase"/>
</dbReference>
<dbReference type="Gene3D" id="3.40.50.1820">
    <property type="entry name" value="alpha/beta hydrolase"/>
    <property type="match status" value="1"/>
</dbReference>
<sequence>MDYYFSDEQTLRENYPTLIQGFWHNQVQTGTFKGREELDIAYAYSLHPEARGTIVISSGRIEGYLKYKEILFDLYQNRYSVFILDHRGQGLSERMNDHAHQGYVRHYDDYVADLKQFYDQIVLPNSRHKPVLLGHSMGSAIGTLYLSAYPQDFSKAAFSSPMYGIKSPLPLWLARGLVSSGQSLNRWFASRPWYFIGQGDYLAVPFAINTLTHSKIRYQIFRDEYEQTPRLQLGGVTFDWLQASLDALDRLEDLAPELQTEILVLQAGGDLVVDNGRQDHLCALMPRCQLRVIAKARHELLMEADPYRTEAMTRILDFFQAE</sequence>
<protein>
    <submittedName>
        <fullName evidence="2">Alpha/beta fold hydrolase</fullName>
    </submittedName>
</protein>
<dbReference type="PANTHER" id="PTHR11614">
    <property type="entry name" value="PHOSPHOLIPASE-RELATED"/>
    <property type="match status" value="1"/>
</dbReference>
<feature type="domain" description="Serine aminopeptidase S33" evidence="1">
    <location>
        <begin position="49"/>
        <end position="305"/>
    </location>
</feature>
<dbReference type="Proteomes" id="UP000664654">
    <property type="component" value="Unassembled WGS sequence"/>
</dbReference>
<dbReference type="InterPro" id="IPR022742">
    <property type="entry name" value="Hydrolase_4"/>
</dbReference>
<accession>A0A939IPT9</accession>
<evidence type="ECO:0000313" key="3">
    <source>
        <dbReference type="Proteomes" id="UP000664654"/>
    </source>
</evidence>
<dbReference type="Pfam" id="PF12146">
    <property type="entry name" value="Hydrolase_4"/>
    <property type="match status" value="1"/>
</dbReference>
<comment type="caution">
    <text evidence="2">The sequence shown here is derived from an EMBL/GenBank/DDBJ whole genome shotgun (WGS) entry which is preliminary data.</text>
</comment>
<organism evidence="2 3">
    <name type="scientific">Bowmanella dokdonensis</name>
    <dbReference type="NCBI Taxonomy" id="751969"/>
    <lineage>
        <taxon>Bacteria</taxon>
        <taxon>Pseudomonadati</taxon>
        <taxon>Pseudomonadota</taxon>
        <taxon>Gammaproteobacteria</taxon>
        <taxon>Alteromonadales</taxon>
        <taxon>Alteromonadaceae</taxon>
        <taxon>Bowmanella</taxon>
    </lineage>
</organism>
<gene>
    <name evidence="2" type="ORF">J0A66_00990</name>
</gene>
<evidence type="ECO:0000313" key="2">
    <source>
        <dbReference type="EMBL" id="MBN7823786.1"/>
    </source>
</evidence>
<dbReference type="GO" id="GO:0016787">
    <property type="term" value="F:hydrolase activity"/>
    <property type="evidence" value="ECO:0007669"/>
    <property type="project" value="UniProtKB-KW"/>
</dbReference>
<proteinExistence type="predicted"/>
<reference evidence="2" key="1">
    <citation type="submission" date="2021-03" db="EMBL/GenBank/DDBJ databases">
        <title>novel species isolated from a fishpond in China.</title>
        <authorList>
            <person name="Lu H."/>
            <person name="Cai Z."/>
        </authorList>
    </citation>
    <scope>NUCLEOTIDE SEQUENCE</scope>
    <source>
        <strain evidence="2">JCM 30855</strain>
    </source>
</reference>
<dbReference type="SUPFAM" id="SSF53474">
    <property type="entry name" value="alpha/beta-Hydrolases"/>
    <property type="match status" value="1"/>
</dbReference>
<dbReference type="InterPro" id="IPR029058">
    <property type="entry name" value="AB_hydrolase_fold"/>
</dbReference>
<keyword evidence="2" id="KW-0378">Hydrolase</keyword>
<name>A0A939IPT9_9ALTE</name>
<evidence type="ECO:0000259" key="1">
    <source>
        <dbReference type="Pfam" id="PF12146"/>
    </source>
</evidence>
<dbReference type="AlphaFoldDB" id="A0A939IPT9"/>
<keyword evidence="3" id="KW-1185">Reference proteome</keyword>
<dbReference type="EMBL" id="JAFKCV010000001">
    <property type="protein sequence ID" value="MBN7823786.1"/>
    <property type="molecule type" value="Genomic_DNA"/>
</dbReference>